<feature type="region of interest" description="Disordered" evidence="1">
    <location>
        <begin position="1"/>
        <end position="30"/>
    </location>
</feature>
<organism evidence="4 5">
    <name type="scientific">Sorangium cellulosum</name>
    <name type="common">Polyangium cellulosum</name>
    <dbReference type="NCBI Taxonomy" id="56"/>
    <lineage>
        <taxon>Bacteria</taxon>
        <taxon>Pseudomonadati</taxon>
        <taxon>Myxococcota</taxon>
        <taxon>Polyangia</taxon>
        <taxon>Polyangiales</taxon>
        <taxon>Polyangiaceae</taxon>
        <taxon>Sorangium</taxon>
    </lineage>
</organism>
<dbReference type="PANTHER" id="PTHR43185:SF1">
    <property type="entry name" value="FE(2+) TRANSPORTER FEOB"/>
    <property type="match status" value="1"/>
</dbReference>
<dbReference type="Pfam" id="PF07664">
    <property type="entry name" value="FeoB_C"/>
    <property type="match status" value="1"/>
</dbReference>
<feature type="transmembrane region" description="Helical" evidence="2">
    <location>
        <begin position="315"/>
        <end position="336"/>
    </location>
</feature>
<dbReference type="InterPro" id="IPR011642">
    <property type="entry name" value="Gate_dom"/>
</dbReference>
<dbReference type="InterPro" id="IPR027417">
    <property type="entry name" value="P-loop_NTPase"/>
</dbReference>
<dbReference type="InterPro" id="IPR011640">
    <property type="entry name" value="Fe2_transport_prot_B_C"/>
</dbReference>
<dbReference type="PANTHER" id="PTHR43185">
    <property type="entry name" value="FERROUS IRON TRANSPORT PROTEIN B"/>
    <property type="match status" value="1"/>
</dbReference>
<feature type="transmembrane region" description="Helical" evidence="2">
    <location>
        <begin position="616"/>
        <end position="635"/>
    </location>
</feature>
<keyword evidence="2" id="KW-0472">Membrane</keyword>
<feature type="transmembrane region" description="Helical" evidence="2">
    <location>
        <begin position="416"/>
        <end position="440"/>
    </location>
</feature>
<protein>
    <submittedName>
        <fullName evidence="4">Iron transporter FeoB</fullName>
    </submittedName>
</protein>
<dbReference type="RefSeq" id="WP_129354712.1">
    <property type="nucleotide sequence ID" value="NZ_CP012670.1"/>
</dbReference>
<dbReference type="GO" id="GO:0005886">
    <property type="term" value="C:plasma membrane"/>
    <property type="evidence" value="ECO:0007669"/>
    <property type="project" value="TreeGrafter"/>
</dbReference>
<dbReference type="Gene3D" id="3.40.50.300">
    <property type="entry name" value="P-loop containing nucleotide triphosphate hydrolases"/>
    <property type="match status" value="1"/>
</dbReference>
<sequence>MTAALDGASADARAARPGPAARGEPAGGPPLVALLGRPNSGKSSLFNRLTGGGARVGNFPGITVDILTAGVRLADGTLATIADLPGLYSIESVVDPATDEGVARRFLDGDGDGERPRVVVQVLDATQLALGLRLTRELVRHGLAPLVVATQRDVLEGEGRGLDLGALERAIGLPVVLVSARDPGARGAVLDAIAARLDAAAGATEAPAAPTWDPDAVARAAYVEAPQRDAAAERRRTFTARADAVLLHPAIGPVLFLGLMAVLFAAVFLVATPVTEVLDAAIGQLGGLVSAALGDGLAASFVVDGLLGGAGTVLAFMPQIVVLTVAMELLEASGYLARGAFLVDRLLQLMGLSGRAFLPLLMGHACAVPAVHATRILRDPRERLTAILVVPLMACSARIPTYALLLTTFFAAHGPWVQALLFVALYVAGIFSGLIATLVLRRTATRGRSLPMVLEMPAYRSPEPRVVARQAAQVAWRFTREVGTVILAVSAVLWVLLKVPMPGAAAPEPPVAAAEAPAAAAEAPATVAEATETPIESSIAGSVGRALEPITAPLGFDWRINVGLIGSFGAREVMVGTLGVIFGIEDADETSAPLAERIREAKRPDGARAYSARTGLALLAFFVLACQCMSTVAAIRRETKTWRWPAFVLAYSYAAAYVAALVVYQGSRLLGIP</sequence>
<dbReference type="EMBL" id="CP012670">
    <property type="protein sequence ID" value="AUX26841.1"/>
    <property type="molecule type" value="Genomic_DNA"/>
</dbReference>
<name>A0A4P2QBW5_SORCE</name>
<dbReference type="GO" id="GO:0005525">
    <property type="term" value="F:GTP binding"/>
    <property type="evidence" value="ECO:0007669"/>
    <property type="project" value="InterPro"/>
</dbReference>
<accession>A0A4P2QBW5</accession>
<dbReference type="AlphaFoldDB" id="A0A4P2QBW5"/>
<evidence type="ECO:0000313" key="4">
    <source>
        <dbReference type="EMBL" id="AUX26841.1"/>
    </source>
</evidence>
<keyword evidence="2" id="KW-0812">Transmembrane</keyword>
<evidence type="ECO:0000259" key="3">
    <source>
        <dbReference type="PROSITE" id="PS51711"/>
    </source>
</evidence>
<dbReference type="SUPFAM" id="SSF52540">
    <property type="entry name" value="P-loop containing nucleoside triphosphate hydrolases"/>
    <property type="match status" value="1"/>
</dbReference>
<dbReference type="PROSITE" id="PS51711">
    <property type="entry name" value="G_FEOB"/>
    <property type="match status" value="1"/>
</dbReference>
<dbReference type="OrthoDB" id="9809127at2"/>
<feature type="transmembrane region" description="Helical" evidence="2">
    <location>
        <begin position="647"/>
        <end position="667"/>
    </location>
</feature>
<dbReference type="InterPro" id="IPR050860">
    <property type="entry name" value="FeoB_GTPase"/>
</dbReference>
<feature type="transmembrane region" description="Helical" evidence="2">
    <location>
        <begin position="386"/>
        <end position="410"/>
    </location>
</feature>
<feature type="transmembrane region" description="Helical" evidence="2">
    <location>
        <begin position="478"/>
        <end position="497"/>
    </location>
</feature>
<reference evidence="4 5" key="1">
    <citation type="submission" date="2015-09" db="EMBL/GenBank/DDBJ databases">
        <title>Sorangium comparison.</title>
        <authorList>
            <person name="Zaburannyi N."/>
            <person name="Bunk B."/>
            <person name="Overmann J."/>
            <person name="Mueller R."/>
        </authorList>
    </citation>
    <scope>NUCLEOTIDE SEQUENCE [LARGE SCALE GENOMIC DNA]</scope>
    <source>
        <strain evidence="4 5">So ceGT47</strain>
    </source>
</reference>
<keyword evidence="2" id="KW-1133">Transmembrane helix</keyword>
<dbReference type="InterPro" id="IPR030389">
    <property type="entry name" value="G_FEOB_dom"/>
</dbReference>
<feature type="transmembrane region" description="Helical" evidence="2">
    <location>
        <begin position="356"/>
        <end position="374"/>
    </location>
</feature>
<dbReference type="Pfam" id="PF02421">
    <property type="entry name" value="FeoB_N"/>
    <property type="match status" value="1"/>
</dbReference>
<feature type="compositionally biased region" description="Low complexity" evidence="1">
    <location>
        <begin position="1"/>
        <end position="24"/>
    </location>
</feature>
<evidence type="ECO:0000256" key="1">
    <source>
        <dbReference type="SAM" id="MobiDB-lite"/>
    </source>
</evidence>
<feature type="domain" description="FeoB-type G" evidence="3">
    <location>
        <begin position="29"/>
        <end position="199"/>
    </location>
</feature>
<feature type="transmembrane region" description="Helical" evidence="2">
    <location>
        <begin position="281"/>
        <end position="303"/>
    </location>
</feature>
<proteinExistence type="predicted"/>
<dbReference type="Proteomes" id="UP000295781">
    <property type="component" value="Chromosome"/>
</dbReference>
<evidence type="ECO:0000256" key="2">
    <source>
        <dbReference type="SAM" id="Phobius"/>
    </source>
</evidence>
<dbReference type="GO" id="GO:0015093">
    <property type="term" value="F:ferrous iron transmembrane transporter activity"/>
    <property type="evidence" value="ECO:0007669"/>
    <property type="project" value="InterPro"/>
</dbReference>
<evidence type="ECO:0000313" key="5">
    <source>
        <dbReference type="Proteomes" id="UP000295781"/>
    </source>
</evidence>
<dbReference type="Pfam" id="PF07670">
    <property type="entry name" value="Gate"/>
    <property type="match status" value="2"/>
</dbReference>
<gene>
    <name evidence="4" type="primary">feoB</name>
    <name evidence="4" type="ORF">SOCEGT47_074110</name>
</gene>
<feature type="transmembrane region" description="Helical" evidence="2">
    <location>
        <begin position="244"/>
        <end position="269"/>
    </location>
</feature>